<dbReference type="RefSeq" id="WP_163472294.1">
    <property type="nucleotide sequence ID" value="NZ_JAAGWZ010000001.1"/>
</dbReference>
<dbReference type="PANTHER" id="PTHR30528:SF0">
    <property type="entry name" value="CYTOPLASMIC PROTEIN"/>
    <property type="match status" value="1"/>
</dbReference>
<gene>
    <name evidence="1" type="ORF">G3T37_04815</name>
</gene>
<dbReference type="InterPro" id="IPR009351">
    <property type="entry name" value="AlkZ-like"/>
</dbReference>
<evidence type="ECO:0000313" key="2">
    <source>
        <dbReference type="Proteomes" id="UP000479756"/>
    </source>
</evidence>
<dbReference type="Pfam" id="PF06224">
    <property type="entry name" value="AlkZ-like"/>
    <property type="match status" value="1"/>
</dbReference>
<keyword evidence="2" id="KW-1185">Reference proteome</keyword>
<dbReference type="EMBL" id="JAAGWZ010000001">
    <property type="protein sequence ID" value="NEM90672.1"/>
    <property type="molecule type" value="Genomic_DNA"/>
</dbReference>
<name>A0A7C9PM41_9MICO</name>
<evidence type="ECO:0000313" key="1">
    <source>
        <dbReference type="EMBL" id="NEM90672.1"/>
    </source>
</evidence>
<reference evidence="1 2" key="1">
    <citation type="journal article" date="2014" name="Int. J. Syst. Evol. Microbiol.">
        <title>Description of Galbitalea soli gen. nov., sp. nov., and Frondihabitans sucicola sp. nov.</title>
        <authorList>
            <person name="Kim S.J."/>
            <person name="Lim J.M."/>
            <person name="Ahn J.H."/>
            <person name="Weon H.Y."/>
            <person name="Hamada M."/>
            <person name="Suzuki K."/>
            <person name="Ahn T.Y."/>
            <person name="Kwon S.W."/>
        </authorList>
    </citation>
    <scope>NUCLEOTIDE SEQUENCE [LARGE SCALE GENOMIC DNA]</scope>
    <source>
        <strain evidence="1 2">NBRC 108727</strain>
    </source>
</reference>
<protein>
    <submittedName>
        <fullName evidence="1">Winged helix-turn-helix domain-containing protein</fullName>
    </submittedName>
</protein>
<dbReference type="PANTHER" id="PTHR30528">
    <property type="entry name" value="CYTOPLASMIC PROTEIN"/>
    <property type="match status" value="1"/>
</dbReference>
<sequence>MVDKLSAAAARRVALAAQGFGRPRTATVGTRQLALAVERLALLQIDSVNVFERSHYLPLFARLGGYDKSLLDAMTFGRRARYTEYWAHVAAFIPTGTWPLWRWYMAERRAKSLGNPDSWAVANASMLDWLRAELAAKGPLRSSEIEHDAGRRTGSWWGWSDVKLGLEYLFMWGEVVPAGRRNFERVYGLAEQVLPREILNAEVAKTDAVRELVRRSSLAHGIGTVGDLADYHRLKVEATKSALRDLVDGGEVLPVTVDGWERGGRPLPAFLHRDAAMPRRLAATALLSPFDPVVWERERALRMFDFHYRIEIYTPAAQRRFGYYTLPVLVDDTIPARIDLKSDRQRGVLRVQSAWREEGAPGGDEARIAQLLRETAEWQGLGGVEVVARGTLAPALAAELGVTPVVPAS</sequence>
<accession>A0A7C9PM41</accession>
<comment type="caution">
    <text evidence="1">The sequence shown here is derived from an EMBL/GenBank/DDBJ whole genome shotgun (WGS) entry which is preliminary data.</text>
</comment>
<dbReference type="Proteomes" id="UP000479756">
    <property type="component" value="Unassembled WGS sequence"/>
</dbReference>
<organism evidence="1 2">
    <name type="scientific">Galbitalea soli</name>
    <dbReference type="NCBI Taxonomy" id="1268042"/>
    <lineage>
        <taxon>Bacteria</taxon>
        <taxon>Bacillati</taxon>
        <taxon>Actinomycetota</taxon>
        <taxon>Actinomycetes</taxon>
        <taxon>Micrococcales</taxon>
        <taxon>Microbacteriaceae</taxon>
        <taxon>Galbitalea</taxon>
    </lineage>
</organism>
<proteinExistence type="predicted"/>
<dbReference type="AlphaFoldDB" id="A0A7C9PM41"/>